<evidence type="ECO:0000313" key="2">
    <source>
        <dbReference type="EMBL" id="OBB31565.1"/>
    </source>
</evidence>
<dbReference type="PROSITE" id="PS51257">
    <property type="entry name" value="PROKAR_LIPOPROTEIN"/>
    <property type="match status" value="1"/>
</dbReference>
<gene>
    <name evidence="2" type="ORF">A5792_15300</name>
</gene>
<dbReference type="InterPro" id="IPR025644">
    <property type="entry name" value="DUF4344"/>
</dbReference>
<protein>
    <recommendedName>
        <fullName evidence="4">Metallopeptidase DUF4344</fullName>
    </recommendedName>
</protein>
<dbReference type="Proteomes" id="UP000093902">
    <property type="component" value="Unassembled WGS sequence"/>
</dbReference>
<dbReference type="RefSeq" id="WP_064931455.1">
    <property type="nucleotide sequence ID" value="NZ_LZSO01000014.1"/>
</dbReference>
<comment type="caution">
    <text evidence="2">The sequence shown here is derived from an EMBL/GenBank/DDBJ whole genome shotgun (WGS) entry which is preliminary data.</text>
</comment>
<reference evidence="3" key="1">
    <citation type="submission" date="2016-06" db="EMBL/GenBank/DDBJ databases">
        <authorList>
            <person name="Sutton G."/>
            <person name="Brinkac L."/>
            <person name="Sanka R."/>
            <person name="Adams M."/>
            <person name="Lau E."/>
            <person name="Mehaffy C."/>
            <person name="Tameris M."/>
            <person name="Hatherill M."/>
            <person name="Hanekom W."/>
            <person name="Mahomed H."/>
            <person name="Mcshane H."/>
        </authorList>
    </citation>
    <scope>NUCLEOTIDE SEQUENCE [LARGE SCALE GENOMIC DNA]</scope>
    <source>
        <strain evidence="3">852002-51209_SCH5440388</strain>
    </source>
</reference>
<feature type="signal peptide" evidence="1">
    <location>
        <begin position="1"/>
        <end position="25"/>
    </location>
</feature>
<dbReference type="AlphaFoldDB" id="A0A1A0RAN6"/>
<organism evidence="2 3">
    <name type="scientific">Mycolicibacterium peregrinum</name>
    <name type="common">Mycobacterium peregrinum</name>
    <dbReference type="NCBI Taxonomy" id="43304"/>
    <lineage>
        <taxon>Bacteria</taxon>
        <taxon>Bacillati</taxon>
        <taxon>Actinomycetota</taxon>
        <taxon>Actinomycetes</taxon>
        <taxon>Mycobacteriales</taxon>
        <taxon>Mycobacteriaceae</taxon>
        <taxon>Mycolicibacterium</taxon>
    </lineage>
</organism>
<dbReference type="EMBL" id="LZSO01000014">
    <property type="protein sequence ID" value="OBB31565.1"/>
    <property type="molecule type" value="Genomic_DNA"/>
</dbReference>
<sequence length="277" mass="30072">MRRRTPITTALAVIALLASSCADDAQPAAAPPVTSAAAIEADDGAMAVSFEEATTPEAQQGRALMEKTQVLEGLADEVTGIFKLPYDIPLVGSQCGEANDFWSPDDQQMVLCYEDIAESLSLFADDPDPEATARRVAVASFYHELGHMAIDLYQLPATGREEDVADQLSAYLLLAADADGSVDPDQVQAAKDQAREYRLYAQDDGPQPDEALMADVHTLNEARMYNFECWIYGSDPEANADVITDGLLPQDRADGCQDEFAKLTNAWSELLKPHLKQ</sequence>
<feature type="chain" id="PRO_5039653174" description="Metallopeptidase DUF4344" evidence="1">
    <location>
        <begin position="26"/>
        <end position="277"/>
    </location>
</feature>
<dbReference type="Pfam" id="PF14247">
    <property type="entry name" value="DUF4344"/>
    <property type="match status" value="1"/>
</dbReference>
<keyword evidence="1" id="KW-0732">Signal</keyword>
<dbReference type="OrthoDB" id="935695at2"/>
<name>A0A1A0RAN6_MYCPR</name>
<evidence type="ECO:0008006" key="4">
    <source>
        <dbReference type="Google" id="ProtNLM"/>
    </source>
</evidence>
<evidence type="ECO:0000313" key="3">
    <source>
        <dbReference type="Proteomes" id="UP000093902"/>
    </source>
</evidence>
<accession>A0A1A0RAN6</accession>
<evidence type="ECO:0000256" key="1">
    <source>
        <dbReference type="SAM" id="SignalP"/>
    </source>
</evidence>
<proteinExistence type="predicted"/>